<accession>A0A9X6LX20</accession>
<name>A0A9X6LX20_BACUH</name>
<comment type="caution">
    <text evidence="1">The sequence shown here is derived from an EMBL/GenBank/DDBJ whole genome shotgun (WGS) entry which is preliminary data.</text>
</comment>
<gene>
    <name evidence="1" type="ORF">BK716_09490</name>
</gene>
<evidence type="ECO:0000313" key="2">
    <source>
        <dbReference type="Proteomes" id="UP000194816"/>
    </source>
</evidence>
<dbReference type="EMBL" id="MOOK01000083">
    <property type="protein sequence ID" value="OUB54395.1"/>
    <property type="molecule type" value="Genomic_DNA"/>
</dbReference>
<dbReference type="Proteomes" id="UP000194816">
    <property type="component" value="Unassembled WGS sequence"/>
</dbReference>
<protein>
    <submittedName>
        <fullName evidence="1">Uncharacterized protein</fullName>
    </submittedName>
</protein>
<reference evidence="1 2" key="1">
    <citation type="submission" date="2016-10" db="EMBL/GenBank/DDBJ databases">
        <title>Comparative genomics of Bacillus thuringiensis reveals a path to pathogens against multiple invertebrate hosts.</title>
        <authorList>
            <person name="Zheng J."/>
            <person name="Gao Q."/>
            <person name="Liu H."/>
            <person name="Peng D."/>
            <person name="Ruan L."/>
            <person name="Sun M."/>
        </authorList>
    </citation>
    <scope>NUCLEOTIDE SEQUENCE [LARGE SCALE GENOMIC DNA]</scope>
    <source>
        <strain evidence="1">BGSC 4AU1</strain>
    </source>
</reference>
<proteinExistence type="predicted"/>
<dbReference type="AlphaFoldDB" id="A0A9X6LX20"/>
<evidence type="ECO:0000313" key="1">
    <source>
        <dbReference type="EMBL" id="OUB54395.1"/>
    </source>
</evidence>
<sequence>MLVLLELQELKDQLKKEERASQPATVKQIHTIKKVWRKTFREELELSEDVTQGEVQQLFNQANSHADYGKWR</sequence>
<organism evidence="1 2">
    <name type="scientific">Bacillus thuringiensis subsp. higo</name>
    <dbReference type="NCBI Taxonomy" id="132266"/>
    <lineage>
        <taxon>Bacteria</taxon>
        <taxon>Bacillati</taxon>
        <taxon>Bacillota</taxon>
        <taxon>Bacilli</taxon>
        <taxon>Bacillales</taxon>
        <taxon>Bacillaceae</taxon>
        <taxon>Bacillus</taxon>
        <taxon>Bacillus cereus group</taxon>
    </lineage>
</organism>